<dbReference type="InterPro" id="IPR002130">
    <property type="entry name" value="Cyclophilin-type_PPIase_dom"/>
</dbReference>
<evidence type="ECO:0000259" key="7">
    <source>
        <dbReference type="PROSITE" id="PS50072"/>
    </source>
</evidence>
<reference evidence="8" key="1">
    <citation type="submission" date="2020-08" db="EMBL/GenBank/DDBJ databases">
        <title>Spodoptera exigua strain:BAW_Kor-Di-RS1 Genome sequencing and assembly.</title>
        <authorList>
            <person name="Kim J."/>
            <person name="Nam H.Y."/>
            <person name="Kwon M."/>
            <person name="Choi J.H."/>
            <person name="Cho S.R."/>
            <person name="Kim G.-H."/>
        </authorList>
    </citation>
    <scope>NUCLEOTIDE SEQUENCE</scope>
    <source>
        <strain evidence="8">BAW_Kor-Di-RS1</strain>
        <tissue evidence="8">Whole-body</tissue>
    </source>
</reference>
<accession>A0A835G5N0</accession>
<feature type="compositionally biased region" description="Basic and acidic residues" evidence="6">
    <location>
        <begin position="215"/>
        <end position="231"/>
    </location>
</feature>
<dbReference type="FunFam" id="2.40.100.10:FF:000013">
    <property type="entry name" value="Peptidyl-prolyl cis-trans isomerase"/>
    <property type="match status" value="1"/>
</dbReference>
<evidence type="ECO:0000256" key="5">
    <source>
        <dbReference type="ARBA" id="ARBA00023235"/>
    </source>
</evidence>
<evidence type="ECO:0000256" key="6">
    <source>
        <dbReference type="SAM" id="MobiDB-lite"/>
    </source>
</evidence>
<keyword evidence="9" id="KW-1185">Reference proteome</keyword>
<dbReference type="Pfam" id="PF00160">
    <property type="entry name" value="Pro_isomerase"/>
    <property type="match status" value="1"/>
</dbReference>
<dbReference type="Proteomes" id="UP000648187">
    <property type="component" value="Unassembled WGS sequence"/>
</dbReference>
<dbReference type="EC" id="5.2.1.8" evidence="3"/>
<dbReference type="InterPro" id="IPR020892">
    <property type="entry name" value="Cyclophilin-type_PPIase_CS"/>
</dbReference>
<dbReference type="SUPFAM" id="SSF50891">
    <property type="entry name" value="Cyclophilin-like"/>
    <property type="match status" value="1"/>
</dbReference>
<evidence type="ECO:0000313" key="8">
    <source>
        <dbReference type="EMBL" id="KAF9406327.1"/>
    </source>
</evidence>
<organism evidence="8 9">
    <name type="scientific">Spodoptera exigua</name>
    <name type="common">Beet armyworm</name>
    <name type="synonym">Noctua fulgens</name>
    <dbReference type="NCBI Taxonomy" id="7107"/>
    <lineage>
        <taxon>Eukaryota</taxon>
        <taxon>Metazoa</taxon>
        <taxon>Ecdysozoa</taxon>
        <taxon>Arthropoda</taxon>
        <taxon>Hexapoda</taxon>
        <taxon>Insecta</taxon>
        <taxon>Pterygota</taxon>
        <taxon>Neoptera</taxon>
        <taxon>Endopterygota</taxon>
        <taxon>Lepidoptera</taxon>
        <taxon>Glossata</taxon>
        <taxon>Ditrysia</taxon>
        <taxon>Noctuoidea</taxon>
        <taxon>Noctuidae</taxon>
        <taxon>Amphipyrinae</taxon>
        <taxon>Spodoptera</taxon>
    </lineage>
</organism>
<protein>
    <recommendedName>
        <fullName evidence="3">peptidylprolyl isomerase</fullName>
        <ecNumber evidence="3">5.2.1.8</ecNumber>
    </recommendedName>
</protein>
<dbReference type="EMBL" id="JACKWZ010000608">
    <property type="protein sequence ID" value="KAF9406327.1"/>
    <property type="molecule type" value="Genomic_DNA"/>
</dbReference>
<dbReference type="PROSITE" id="PS00170">
    <property type="entry name" value="CSA_PPIASE_1"/>
    <property type="match status" value="1"/>
</dbReference>
<dbReference type="GO" id="GO:0016018">
    <property type="term" value="F:cyclosporin A binding"/>
    <property type="evidence" value="ECO:0007669"/>
    <property type="project" value="TreeGrafter"/>
</dbReference>
<evidence type="ECO:0000313" key="9">
    <source>
        <dbReference type="Proteomes" id="UP000648187"/>
    </source>
</evidence>
<keyword evidence="4" id="KW-0697">Rotamase</keyword>
<dbReference type="CDD" id="cd01926">
    <property type="entry name" value="cyclophilin_ABH_like"/>
    <property type="match status" value="1"/>
</dbReference>
<comment type="caution">
    <text evidence="8">The sequence shown here is derived from an EMBL/GenBank/DDBJ whole genome shotgun (WGS) entry which is preliminary data.</text>
</comment>
<evidence type="ECO:0000256" key="3">
    <source>
        <dbReference type="ARBA" id="ARBA00013194"/>
    </source>
</evidence>
<evidence type="ECO:0000256" key="2">
    <source>
        <dbReference type="ARBA" id="ARBA00002388"/>
    </source>
</evidence>
<dbReference type="PANTHER" id="PTHR11071:SF561">
    <property type="entry name" value="PEPTIDYL-PROLYL CIS-TRANS ISOMERASE D-RELATED"/>
    <property type="match status" value="1"/>
</dbReference>
<comment type="catalytic activity">
    <reaction evidence="1">
        <text>[protein]-peptidylproline (omega=180) = [protein]-peptidylproline (omega=0)</text>
        <dbReference type="Rhea" id="RHEA:16237"/>
        <dbReference type="Rhea" id="RHEA-COMP:10747"/>
        <dbReference type="Rhea" id="RHEA-COMP:10748"/>
        <dbReference type="ChEBI" id="CHEBI:83833"/>
        <dbReference type="ChEBI" id="CHEBI:83834"/>
        <dbReference type="EC" id="5.2.1.8"/>
    </reaction>
</comment>
<dbReference type="GO" id="GO:0005739">
    <property type="term" value="C:mitochondrion"/>
    <property type="evidence" value="ECO:0007669"/>
    <property type="project" value="TreeGrafter"/>
</dbReference>
<dbReference type="PROSITE" id="PS50072">
    <property type="entry name" value="CSA_PPIASE_2"/>
    <property type="match status" value="1"/>
</dbReference>
<gene>
    <name evidence="8" type="ORF">HW555_013262</name>
</gene>
<dbReference type="InterPro" id="IPR029000">
    <property type="entry name" value="Cyclophilin-like_dom_sf"/>
</dbReference>
<dbReference type="GO" id="GO:0003755">
    <property type="term" value="F:peptidyl-prolyl cis-trans isomerase activity"/>
    <property type="evidence" value="ECO:0007669"/>
    <property type="project" value="UniProtKB-KW"/>
</dbReference>
<proteinExistence type="predicted"/>
<name>A0A835G5N0_SPOEX</name>
<keyword evidence="5" id="KW-0413">Isomerase</keyword>
<dbReference type="AlphaFoldDB" id="A0A835G5N0"/>
<dbReference type="PANTHER" id="PTHR11071">
    <property type="entry name" value="PEPTIDYL-PROLYL CIS-TRANS ISOMERASE"/>
    <property type="match status" value="1"/>
</dbReference>
<dbReference type="GO" id="GO:0006457">
    <property type="term" value="P:protein folding"/>
    <property type="evidence" value="ECO:0007669"/>
    <property type="project" value="InterPro"/>
</dbReference>
<evidence type="ECO:0000256" key="1">
    <source>
        <dbReference type="ARBA" id="ARBA00000971"/>
    </source>
</evidence>
<comment type="function">
    <text evidence="2">PPIases accelerate the folding of proteins. It catalyzes the cis-trans isomerization of proline imidic peptide bonds in oligopeptides.</text>
</comment>
<dbReference type="PRINTS" id="PR00153">
    <property type="entry name" value="CSAPPISMRASE"/>
</dbReference>
<dbReference type="Gene3D" id="2.40.100.10">
    <property type="entry name" value="Cyclophilin-like"/>
    <property type="match status" value="1"/>
</dbReference>
<sequence>MKTKNACNLGSKQYVGTIGSRLRLQVYVQNILNQVIIMKKASIKLEKKLLKKGAIPSIFSFSKCEEQSKSKRSLRYEARCAKKELLGLSELKRDRTPDGPDVGANIVMESVEPQTEIISDDVSNIIEYAEKQTQINIDYIYGSVCRSQHDVIKFYTGFESHGKLLLNDSELFGRTIRVNIAAPQRIKEGSTRPVWSEDSWLQKYAGETLPVSKDGNTKENENKEEGTKENTDNSSAPAKSIEKRNPQVYFDISVGKQSLGRIIMMLRADIVPKTAENFRALCTHEKGFGYQGSCFHRIIPDFMCQGGDFTNHNGTGGKSIYGRKFDDENFTLRHTGPGILSMANSGPNTNGSQFFLCTTKTDWLDGKHVVFGHVISGLDVVKKMEKYGSMTGAVSSKITISTQLL</sequence>
<feature type="region of interest" description="Disordered" evidence="6">
    <location>
        <begin position="210"/>
        <end position="240"/>
    </location>
</feature>
<evidence type="ECO:0000256" key="4">
    <source>
        <dbReference type="ARBA" id="ARBA00023110"/>
    </source>
</evidence>
<feature type="domain" description="PPIase cyclophilin-type" evidence="7">
    <location>
        <begin position="249"/>
        <end position="405"/>
    </location>
</feature>